<dbReference type="Pfam" id="PF11490">
    <property type="entry name" value="DNA_pol3_a_NII"/>
    <property type="match status" value="1"/>
</dbReference>
<keyword evidence="17" id="KW-1185">Reference proteome</keyword>
<dbReference type="Gene3D" id="1.10.150.700">
    <property type="entry name" value="PolC, middle finger domain"/>
    <property type="match status" value="2"/>
</dbReference>
<dbReference type="InterPro" id="IPR011708">
    <property type="entry name" value="DNA_pol3_alpha_NTPase_dom"/>
</dbReference>
<dbReference type="EMBL" id="MCIB01000001">
    <property type="protein sequence ID" value="RKD34765.1"/>
    <property type="molecule type" value="Genomic_DNA"/>
</dbReference>
<dbReference type="Gene3D" id="3.20.20.140">
    <property type="entry name" value="Metal-dependent hydrolases"/>
    <property type="match status" value="2"/>
</dbReference>
<dbReference type="InterPro" id="IPR029460">
    <property type="entry name" value="DNAPol_HHH"/>
</dbReference>
<dbReference type="SMART" id="SM00481">
    <property type="entry name" value="POLIIIAc"/>
    <property type="match status" value="1"/>
</dbReference>
<dbReference type="InterPro" id="IPR006308">
    <property type="entry name" value="Pol_III_a_PolC-type_gram_pos"/>
</dbReference>
<dbReference type="InterPro" id="IPR012337">
    <property type="entry name" value="RNaseH-like_sf"/>
</dbReference>
<dbReference type="GO" id="GO:0005737">
    <property type="term" value="C:cytoplasm"/>
    <property type="evidence" value="ECO:0007669"/>
    <property type="project" value="UniProtKB-SubCell"/>
</dbReference>
<dbReference type="Proteomes" id="UP000284177">
    <property type="component" value="Unassembled WGS sequence"/>
</dbReference>
<evidence type="ECO:0000313" key="17">
    <source>
        <dbReference type="Proteomes" id="UP000284177"/>
    </source>
</evidence>
<protein>
    <recommendedName>
        <fullName evidence="13">DNA polymerase III PolC-type</fullName>
        <shortName evidence="13">PolIII</shortName>
        <ecNumber evidence="13">2.7.7.7</ecNumber>
    </recommendedName>
</protein>
<dbReference type="CDD" id="cd06127">
    <property type="entry name" value="DEDDh"/>
    <property type="match status" value="1"/>
</dbReference>
<dbReference type="NCBIfam" id="TIGR01405">
    <property type="entry name" value="polC_Gram_pos"/>
    <property type="match status" value="1"/>
</dbReference>
<evidence type="ECO:0000256" key="11">
    <source>
        <dbReference type="ARBA" id="ARBA00025611"/>
    </source>
</evidence>
<dbReference type="PANTHER" id="PTHR32294:SF5">
    <property type="entry name" value="DNA POLYMERASE III POLC-TYPE"/>
    <property type="match status" value="1"/>
</dbReference>
<evidence type="ECO:0000256" key="1">
    <source>
        <dbReference type="ARBA" id="ARBA00003452"/>
    </source>
</evidence>
<dbReference type="InterPro" id="IPR024754">
    <property type="entry name" value="DNA_PolC-like_N_II"/>
</dbReference>
<evidence type="ECO:0000313" key="16">
    <source>
        <dbReference type="EMBL" id="RKD34765.1"/>
    </source>
</evidence>
<dbReference type="FunFam" id="3.30.420.10:FF:000045">
    <property type="entry name" value="3'-5' exonuclease DinG"/>
    <property type="match status" value="1"/>
</dbReference>
<comment type="function">
    <text evidence="11">DNA polymerase III is a complex, multichain enzyme responsible for most of the replicative synthesis in bacteria. This DNA polymerase also exhibits 3' to 5' exonuclease activity. The alpha chain is the DNA polymerase.</text>
</comment>
<dbReference type="CDD" id="cd04484">
    <property type="entry name" value="polC_OBF"/>
    <property type="match status" value="1"/>
</dbReference>
<dbReference type="HAMAP" id="MF_00356">
    <property type="entry name" value="DNApol_PolC"/>
    <property type="match status" value="1"/>
</dbReference>
<comment type="caution">
    <text evidence="16">The sequence shown here is derived from an EMBL/GenBank/DDBJ whole genome shotgun (WGS) entry which is preliminary data.</text>
</comment>
<dbReference type="GO" id="GO:0008408">
    <property type="term" value="F:3'-5' exonuclease activity"/>
    <property type="evidence" value="ECO:0007669"/>
    <property type="project" value="UniProtKB-UniRule"/>
</dbReference>
<dbReference type="PANTHER" id="PTHR32294">
    <property type="entry name" value="DNA POLYMERASE III SUBUNIT ALPHA"/>
    <property type="match status" value="1"/>
</dbReference>
<evidence type="ECO:0000256" key="10">
    <source>
        <dbReference type="ARBA" id="ARBA00022932"/>
    </source>
</evidence>
<comment type="subcellular location">
    <subcellularLocation>
        <location evidence="2 13">Cytoplasm</location>
    </subcellularLocation>
</comment>
<dbReference type="InterPro" id="IPR004365">
    <property type="entry name" value="NA-bd_OB_tRNA"/>
</dbReference>
<evidence type="ECO:0000256" key="8">
    <source>
        <dbReference type="ARBA" id="ARBA00022801"/>
    </source>
</evidence>
<keyword evidence="9 13" id="KW-0269">Exonuclease</keyword>
<dbReference type="CDD" id="cd07435">
    <property type="entry name" value="PHP_PolIIIA_POLC"/>
    <property type="match status" value="1"/>
</dbReference>
<proteinExistence type="inferred from homology"/>
<keyword evidence="5 13" id="KW-0548">Nucleotidyltransferase</keyword>
<organism evidence="16 17">
    <name type="scientific">Thermohalobacter berrensis</name>
    <dbReference type="NCBI Taxonomy" id="99594"/>
    <lineage>
        <taxon>Bacteria</taxon>
        <taxon>Bacillati</taxon>
        <taxon>Bacillota</taxon>
        <taxon>Tissierellia</taxon>
        <taxon>Tissierellales</taxon>
        <taxon>Thermohalobacteraceae</taxon>
        <taxon>Thermohalobacter</taxon>
    </lineage>
</organism>
<dbReference type="InterPro" id="IPR003141">
    <property type="entry name" value="Pol/His_phosphatase_N"/>
</dbReference>
<gene>
    <name evidence="13 16" type="primary">polC</name>
    <name evidence="16" type="ORF">BET03_01180</name>
</gene>
<dbReference type="InterPro" id="IPR012340">
    <property type="entry name" value="NA-bd_OB-fold"/>
</dbReference>
<sequence>MTDKVLFDSEVERVYVNPQNKKMKIKLNSYDVVDYSNIDKIREELKSRLKKFNDVNFDITYCNIDCPKDHVIKKIWPNIVYLFKKKIPSSSAWIKTLKYHLEDNTFIVEVGSEIALFTIQNKKLDKQVKSIINEKFKLKLDVIFTNSKNKELELRKDKYNKLKEKEELNLINKMKITQKTEKDSQGNRNKNEKKNNNGLLYGKQIDNDVIKISEIHTETGTAIIEGEIFDVEVKNLKKGNKKLYIFNITDFTNSITVKVFANKKSQEVLDSNLKDGLYVRVQGNVVYDNFIKQLIVMCKAIKIVNKPLRVDDCNEKRVELHVHTQMSSMDGVSSFKDIAKRASEWGHKAIAITDHGVVQSFPEGMEAGKKYGIKVLYGVEGYVVNDSKPIVINYNDEPLNCEYVVFDIETTGLSPTNDKITEIGAVKIRNNEIVDRFNQLINPEVEIPEKIVKLTGITNELVKDKPTIEEVLPKFIDFIGDSVIVAHNANFDTSFIKENCRRLDLNLNNPILDTLELTRALFPKLKSHRLNKVCEHLNVKLENHHRAVDDSEATAKVLLKCFTLLQQKEVEKLEDLNKIFTDKKINKSDKAYHIVIFAKNYRGLKNLYKIVSESHLKYFYRKPRIPKSLIAKYKEDLILGTACEAGELYKAILENKGYNEIRDIVNFYDYLEIQPIDNNLHLIEKGFVKDKEGLRQINRKIVSLGNKFNKPVVATGDVHFLDPQDEAFRRILMHGQGFADADNQAPLYFKTTNEMLEEFSYLGKEKAKEVVIKNPNFIANMIEDMLPIPEGTFPPKIEGSEEELRKMTYRKAKSIYGDPLPEIVEDRLERELNSIIKNGYAVLYIIAQKLVTKSLKDGYLVGSRGSVGSSFVATMSDITEVNPLPPHYVCPKCKNSEFITDGSIGSGVDLPDKDCPKCGTKYEKDGHDIPFEVFLGFEGDKEPDIDLNFAGEYQPVAHKYTETLFGKGHVFRAGTIGTIAEKTAYGFVKKYFDEKKVAVNNAEINRLVKGCTGVKRTSGQHPGGLMVVPQDKEIFDFTPIQYPANDKSSGVITTHFDYHSISGRILKLDILGHDVPTIIKMLEDLTGVDPQQIPLDDKQTLKIFTSTEPLGISKEDINCEVGTLGIPEFGTKFVRQMLIDTKPNSFAGLVRISGLSHGTDVWLNNAQDLVKNGVATLEEVISTRDDIMLYLIYNGLNKKKSFKIMEKVRKGKGLTEEEEQYMRENNIPDWYIESCKKIKYMFPKAHAVAYTMMSFRIAYFKVYYPEAFYATYFTSKAMDFDADLITKGEETVKEKIKELESLGNNKTAKEKNLLTVLEVALEMYKRGLKFEKVDLYKSDSDKFLIGKNGIIPPLKSLQGVGENAAKSIAKERENGQFLSIEDLVNRAKVTKTVIEALKGHGCLDGMPESNQLSLFSI</sequence>
<keyword evidence="6 13" id="KW-0235">DNA replication</keyword>
<dbReference type="GO" id="GO:0003677">
    <property type="term" value="F:DNA binding"/>
    <property type="evidence" value="ECO:0007669"/>
    <property type="project" value="UniProtKB-UniRule"/>
</dbReference>
<dbReference type="SUPFAM" id="SSF50249">
    <property type="entry name" value="Nucleic acid-binding proteins"/>
    <property type="match status" value="1"/>
</dbReference>
<dbReference type="InterPro" id="IPR028112">
    <property type="entry name" value="DNA_PolC-type_N_I"/>
</dbReference>
<dbReference type="Pfam" id="PF02811">
    <property type="entry name" value="PHP"/>
    <property type="match status" value="1"/>
</dbReference>
<dbReference type="InterPro" id="IPR040982">
    <property type="entry name" value="DNA_pol3_finger"/>
</dbReference>
<comment type="catalytic activity">
    <reaction evidence="12 13">
        <text>DNA(n) + a 2'-deoxyribonucleoside 5'-triphosphate = DNA(n+1) + diphosphate</text>
        <dbReference type="Rhea" id="RHEA:22508"/>
        <dbReference type="Rhea" id="RHEA-COMP:17339"/>
        <dbReference type="Rhea" id="RHEA-COMP:17340"/>
        <dbReference type="ChEBI" id="CHEBI:33019"/>
        <dbReference type="ChEBI" id="CHEBI:61560"/>
        <dbReference type="ChEBI" id="CHEBI:173112"/>
        <dbReference type="EC" id="2.7.7.7"/>
    </reaction>
</comment>
<comment type="function">
    <text evidence="1 13">Required for replicative DNA synthesis. This DNA polymerase also exhibits 3' to 5' exonuclease activity.</text>
</comment>
<name>A0A419TBC9_9FIRM</name>
<dbReference type="EC" id="2.7.7.7" evidence="13"/>
<dbReference type="Gene3D" id="2.40.50.140">
    <property type="entry name" value="Nucleic acid-binding proteins"/>
    <property type="match status" value="1"/>
</dbReference>
<evidence type="ECO:0000256" key="7">
    <source>
        <dbReference type="ARBA" id="ARBA00022722"/>
    </source>
</evidence>
<feature type="domain" description="Exonuclease" evidence="14">
    <location>
        <begin position="402"/>
        <end position="567"/>
    </location>
</feature>
<evidence type="ECO:0000256" key="2">
    <source>
        <dbReference type="ARBA" id="ARBA00004496"/>
    </source>
</evidence>
<evidence type="ECO:0000256" key="6">
    <source>
        <dbReference type="ARBA" id="ARBA00022705"/>
    </source>
</evidence>
<evidence type="ECO:0000256" key="3">
    <source>
        <dbReference type="ARBA" id="ARBA00022490"/>
    </source>
</evidence>
<evidence type="ECO:0000256" key="5">
    <source>
        <dbReference type="ARBA" id="ARBA00022695"/>
    </source>
</evidence>
<dbReference type="Gene3D" id="1.10.150.870">
    <property type="match status" value="1"/>
</dbReference>
<reference evidence="16 17" key="1">
    <citation type="submission" date="2016-08" db="EMBL/GenBank/DDBJ databases">
        <title>Novel Firmicutes and Novel Genomes.</title>
        <authorList>
            <person name="Poppleton D.I."/>
            <person name="Gribaldo S."/>
        </authorList>
    </citation>
    <scope>NUCLEOTIDE SEQUENCE [LARGE SCALE GENOMIC DNA]</scope>
    <source>
        <strain evidence="16 17">CTT3</strain>
    </source>
</reference>
<evidence type="ECO:0000256" key="13">
    <source>
        <dbReference type="HAMAP-Rule" id="MF_00356"/>
    </source>
</evidence>
<dbReference type="Gene3D" id="3.30.1900.20">
    <property type="match status" value="2"/>
</dbReference>
<dbReference type="Pfam" id="PF00929">
    <property type="entry name" value="RNase_T"/>
    <property type="match status" value="1"/>
</dbReference>
<dbReference type="Pfam" id="PF07733">
    <property type="entry name" value="DNA_pol3_alpha"/>
    <property type="match status" value="1"/>
</dbReference>
<dbReference type="Gene3D" id="3.30.420.10">
    <property type="entry name" value="Ribonuclease H-like superfamily/Ribonuclease H"/>
    <property type="match status" value="1"/>
</dbReference>
<feature type="domain" description="Polymerase/histidinol phosphatase N-terminal" evidence="15">
    <location>
        <begin position="318"/>
        <end position="385"/>
    </location>
</feature>
<dbReference type="InterPro" id="IPR044923">
    <property type="entry name" value="PolC_middle_finger_sf"/>
</dbReference>
<dbReference type="InterPro" id="IPR004013">
    <property type="entry name" value="PHP_dom"/>
</dbReference>
<dbReference type="SUPFAM" id="SSF160975">
    <property type="entry name" value="AF1531-like"/>
    <property type="match status" value="1"/>
</dbReference>
<keyword evidence="4 13" id="KW-0808">Transferase</keyword>
<dbReference type="SMART" id="SM00479">
    <property type="entry name" value="EXOIII"/>
    <property type="match status" value="1"/>
</dbReference>
<evidence type="ECO:0000256" key="4">
    <source>
        <dbReference type="ARBA" id="ARBA00022679"/>
    </source>
</evidence>
<keyword evidence="3 13" id="KW-0963">Cytoplasm</keyword>
<dbReference type="InterPro" id="IPR004805">
    <property type="entry name" value="DnaE2/DnaE/PolC"/>
</dbReference>
<dbReference type="InterPro" id="IPR013520">
    <property type="entry name" value="Ribonucl_H"/>
</dbReference>
<evidence type="ECO:0000259" key="15">
    <source>
        <dbReference type="SMART" id="SM00481"/>
    </source>
</evidence>
<dbReference type="Pfam" id="PF14579">
    <property type="entry name" value="HHH_6"/>
    <property type="match status" value="1"/>
</dbReference>
<keyword evidence="10 13" id="KW-0239">DNA-directed DNA polymerase</keyword>
<dbReference type="Pfam" id="PF17657">
    <property type="entry name" value="DNA_pol3_finger"/>
    <property type="match status" value="1"/>
</dbReference>
<dbReference type="NCBIfam" id="NF001688">
    <property type="entry name" value="PRK00448.1"/>
    <property type="match status" value="1"/>
</dbReference>
<dbReference type="Pfam" id="PF14480">
    <property type="entry name" value="DNA_pol3_a_NI"/>
    <property type="match status" value="1"/>
</dbReference>
<dbReference type="GO" id="GO:0006261">
    <property type="term" value="P:DNA-templated DNA replication"/>
    <property type="evidence" value="ECO:0007669"/>
    <property type="project" value="UniProtKB-UniRule"/>
</dbReference>
<evidence type="ECO:0000256" key="12">
    <source>
        <dbReference type="ARBA" id="ARBA00049244"/>
    </source>
</evidence>
<keyword evidence="8 13" id="KW-0378">Hydrolase</keyword>
<keyword evidence="7 13" id="KW-0540">Nuclease</keyword>
<dbReference type="GO" id="GO:0003887">
    <property type="term" value="F:DNA-directed DNA polymerase activity"/>
    <property type="evidence" value="ECO:0007669"/>
    <property type="project" value="UniProtKB-UniRule"/>
</dbReference>
<comment type="similarity">
    <text evidence="13">Belongs to the DNA polymerase type-C family. PolC subfamily.</text>
</comment>
<dbReference type="InterPro" id="IPR006054">
    <property type="entry name" value="DnaQ"/>
</dbReference>
<evidence type="ECO:0000259" key="14">
    <source>
        <dbReference type="SMART" id="SM00479"/>
    </source>
</evidence>
<evidence type="ECO:0000256" key="9">
    <source>
        <dbReference type="ARBA" id="ARBA00022839"/>
    </source>
</evidence>
<dbReference type="InterPro" id="IPR036397">
    <property type="entry name" value="RNaseH_sf"/>
</dbReference>
<dbReference type="NCBIfam" id="TIGR00573">
    <property type="entry name" value="dnaq"/>
    <property type="match status" value="1"/>
</dbReference>
<accession>A0A419TBC9</accession>
<dbReference type="Pfam" id="PF01336">
    <property type="entry name" value="tRNA_anti-codon"/>
    <property type="match status" value="1"/>
</dbReference>
<dbReference type="SUPFAM" id="SSF53098">
    <property type="entry name" value="Ribonuclease H-like"/>
    <property type="match status" value="1"/>
</dbReference>